<accession>A0AAV7WW45</accession>
<evidence type="ECO:0000313" key="1">
    <source>
        <dbReference type="EMBL" id="KAJ1217318.1"/>
    </source>
</evidence>
<comment type="caution">
    <text evidence="1">The sequence shown here is derived from an EMBL/GenBank/DDBJ whole genome shotgun (WGS) entry which is preliminary data.</text>
</comment>
<evidence type="ECO:0000313" key="2">
    <source>
        <dbReference type="Proteomes" id="UP001066276"/>
    </source>
</evidence>
<reference evidence="1" key="1">
    <citation type="journal article" date="2022" name="bioRxiv">
        <title>Sequencing and chromosome-scale assembly of the giantPleurodeles waltlgenome.</title>
        <authorList>
            <person name="Brown T."/>
            <person name="Elewa A."/>
            <person name="Iarovenko S."/>
            <person name="Subramanian E."/>
            <person name="Araus A.J."/>
            <person name="Petzold A."/>
            <person name="Susuki M."/>
            <person name="Suzuki K.-i.T."/>
            <person name="Hayashi T."/>
            <person name="Toyoda A."/>
            <person name="Oliveira C."/>
            <person name="Osipova E."/>
            <person name="Leigh N.D."/>
            <person name="Simon A."/>
            <person name="Yun M.H."/>
        </authorList>
    </citation>
    <scope>NUCLEOTIDE SEQUENCE</scope>
    <source>
        <strain evidence="1">20211129_DDA</strain>
        <tissue evidence="1">Liver</tissue>
    </source>
</reference>
<keyword evidence="2" id="KW-1185">Reference proteome</keyword>
<protein>
    <submittedName>
        <fullName evidence="1">Uncharacterized protein</fullName>
    </submittedName>
</protein>
<dbReference type="EMBL" id="JANPWB010000001">
    <property type="protein sequence ID" value="KAJ1217318.1"/>
    <property type="molecule type" value="Genomic_DNA"/>
</dbReference>
<gene>
    <name evidence="1" type="ORF">NDU88_004912</name>
</gene>
<dbReference type="AlphaFoldDB" id="A0AAV7WW45"/>
<organism evidence="1 2">
    <name type="scientific">Pleurodeles waltl</name>
    <name type="common">Iberian ribbed newt</name>
    <dbReference type="NCBI Taxonomy" id="8319"/>
    <lineage>
        <taxon>Eukaryota</taxon>
        <taxon>Metazoa</taxon>
        <taxon>Chordata</taxon>
        <taxon>Craniata</taxon>
        <taxon>Vertebrata</taxon>
        <taxon>Euteleostomi</taxon>
        <taxon>Amphibia</taxon>
        <taxon>Batrachia</taxon>
        <taxon>Caudata</taxon>
        <taxon>Salamandroidea</taxon>
        <taxon>Salamandridae</taxon>
        <taxon>Pleurodelinae</taxon>
        <taxon>Pleurodeles</taxon>
    </lineage>
</organism>
<dbReference type="Proteomes" id="UP001066276">
    <property type="component" value="Chromosome 1_1"/>
</dbReference>
<sequence length="193" mass="20816">MDKRVMISRRSKCTGPSWARVEDLLGIMLVDYDEDGLEEGYVREVGERELLQADKRGQLMLCLMCCRKKRSIQCGRRGTGAHGEVAYKCTGRSLKSDMVAAAQSPMARQQAPVQTPTLDPVKGQDAGVGPEMLSTGLDPGGARGEWGSSCAKICYAAWNQEIINNEKPEGKQIAHTLADIFGAAGDTAAPLDA</sequence>
<proteinExistence type="predicted"/>
<name>A0AAV7WW45_PLEWA</name>